<dbReference type="EMBL" id="QAYC01000013">
    <property type="protein sequence ID" value="PTW45671.1"/>
    <property type="molecule type" value="Genomic_DNA"/>
</dbReference>
<dbReference type="Proteomes" id="UP000244037">
    <property type="component" value="Unassembled WGS sequence"/>
</dbReference>
<organism evidence="1 2">
    <name type="scientific">Rhodovulum kholense</name>
    <dbReference type="NCBI Taxonomy" id="453584"/>
    <lineage>
        <taxon>Bacteria</taxon>
        <taxon>Pseudomonadati</taxon>
        <taxon>Pseudomonadota</taxon>
        <taxon>Alphaproteobacteria</taxon>
        <taxon>Rhodobacterales</taxon>
        <taxon>Paracoccaceae</taxon>
        <taxon>Rhodovulum</taxon>
    </lineage>
</organism>
<protein>
    <submittedName>
        <fullName evidence="1">Uncharacterized protein</fullName>
    </submittedName>
</protein>
<dbReference type="Gene3D" id="3.10.450.530">
    <property type="entry name" value="Ribonuclease toxin, BrnT, of type II toxin-antitoxin system"/>
    <property type="match status" value="1"/>
</dbReference>
<dbReference type="OrthoDB" id="839663at2"/>
<dbReference type="Pfam" id="PF04365">
    <property type="entry name" value="BrnT_toxin"/>
    <property type="match status" value="1"/>
</dbReference>
<sequence length="90" mass="10404">MRIEFDLSKRNSTLEARGLDIAAAAEVFEGPHMTVEDDRADYGETRLITIGFMSRRMVVLVWTERGDARRIISIRKANDREQKAYGPRFE</sequence>
<comment type="caution">
    <text evidence="1">The sequence shown here is derived from an EMBL/GenBank/DDBJ whole genome shotgun (WGS) entry which is preliminary data.</text>
</comment>
<reference evidence="1 2" key="1">
    <citation type="submission" date="2018-04" db="EMBL/GenBank/DDBJ databases">
        <title>Genomic Encyclopedia of Archaeal and Bacterial Type Strains, Phase II (KMG-II): from individual species to whole genera.</title>
        <authorList>
            <person name="Goeker M."/>
        </authorList>
    </citation>
    <scope>NUCLEOTIDE SEQUENCE [LARGE SCALE GENOMIC DNA]</scope>
    <source>
        <strain evidence="1 2">DSM 19783</strain>
    </source>
</reference>
<keyword evidence="2" id="KW-1185">Reference proteome</keyword>
<dbReference type="InterPro" id="IPR007460">
    <property type="entry name" value="BrnT_toxin"/>
</dbReference>
<dbReference type="RefSeq" id="WP_108028122.1">
    <property type="nucleotide sequence ID" value="NZ_QAYC01000013.1"/>
</dbReference>
<name>A0A8E3APK4_9RHOB</name>
<evidence type="ECO:0000313" key="1">
    <source>
        <dbReference type="EMBL" id="PTW45671.1"/>
    </source>
</evidence>
<dbReference type="InterPro" id="IPR038573">
    <property type="entry name" value="BrnT_sf"/>
</dbReference>
<accession>A0A8E3APK4</accession>
<evidence type="ECO:0000313" key="2">
    <source>
        <dbReference type="Proteomes" id="UP000244037"/>
    </source>
</evidence>
<gene>
    <name evidence="1" type="ORF">C8N38_11372</name>
</gene>
<dbReference type="AlphaFoldDB" id="A0A8E3APK4"/>
<proteinExistence type="predicted"/>